<dbReference type="CDD" id="cd01667">
    <property type="entry name" value="TGS_ThrRS"/>
    <property type="match status" value="1"/>
</dbReference>
<sequence>MAELSSIQQVLQPRETVEIHLPDGRVYVGPRHTPVGEFLKVLPEWDNPPIMGAVINGELRELTYPISMDARVRPVTMADADGARIYRRSITFLLEAAFEDLFPQAVLTVDHSVAFGGYYCQVGGRPPLSEAEIQMLEAHMRHLVEQDLPFERQVVPLSEAIAYFEQRGYPDKLRLLKYRQKDTLVLYRLGEHRDYHHGYMVPSTGYLRWFALTPQEDGFVLRFPRRHAPTTLLPMPAYPKLLRAFRQYGDWLARLGIESVGALNDAIHAGRIREVILVSEALHEQRIAEIARQIAQRAEYARIILIAGPSSSGKTTFAKRLAVQLLAHGLSPFPLELDNFFVERERSPRDEQGNYDFEALEALDIARLEECLEGLIAGKVVQLPRFNFKTGRPEPGEVVQLRPDQLIILEGIHGLNPRLLPDFPQERSYRIYVSCLTQLNLDRYNRISTTDTRLIRRIVRDARERGYTATETIGRWESVRRGEKRYIFPYQENADEMFNSALVYELSALKPLVEPLLRQVPYGSAEYIEAKRLLSFMEWFLSIESDLIPDNSILREFIGGSILNDFKLWDHGPEGPLNGLSPHFAMR</sequence>
<dbReference type="GO" id="GO:0005524">
    <property type="term" value="F:ATP binding"/>
    <property type="evidence" value="ECO:0007669"/>
    <property type="project" value="InterPro"/>
</dbReference>
<dbReference type="InterPro" id="IPR018163">
    <property type="entry name" value="Thr/Ala-tRNA-synth_IIc_edit"/>
</dbReference>
<dbReference type="RefSeq" id="WP_054522336.1">
    <property type="nucleotide sequence ID" value="NZ_LGKO01000005.1"/>
</dbReference>
<dbReference type="PATRIC" id="fig|869279.4.peg.2032"/>
<dbReference type="Proteomes" id="UP000050544">
    <property type="component" value="Unassembled WGS sequence"/>
</dbReference>
<dbReference type="InterPro" id="IPR027417">
    <property type="entry name" value="P-loop_NTPase"/>
</dbReference>
<proteinExistence type="predicted"/>
<dbReference type="SUPFAM" id="SSF55186">
    <property type="entry name" value="ThrRS/AlaRS common domain"/>
    <property type="match status" value="1"/>
</dbReference>
<dbReference type="InterPro" id="IPR006083">
    <property type="entry name" value="PRK/URK"/>
</dbReference>
<keyword evidence="2" id="KW-0808">Transferase</keyword>
<dbReference type="GO" id="GO:0016301">
    <property type="term" value="F:kinase activity"/>
    <property type="evidence" value="ECO:0007669"/>
    <property type="project" value="UniProtKB-KW"/>
</dbReference>
<dbReference type="Gene3D" id="3.30.980.10">
    <property type="entry name" value="Threonyl-trna Synthetase, Chain A, domain 2"/>
    <property type="match status" value="1"/>
</dbReference>
<dbReference type="AlphaFoldDB" id="A0A0P6XHT8"/>
<comment type="caution">
    <text evidence="2">The sequence shown here is derived from an EMBL/GenBank/DDBJ whole genome shotgun (WGS) entry which is preliminary data.</text>
</comment>
<accession>A0A0P6XHT8</accession>
<gene>
    <name evidence="2" type="ORF">SE15_12050</name>
</gene>
<feature type="domain" description="TGS" evidence="1">
    <location>
        <begin position="15"/>
        <end position="76"/>
    </location>
</feature>
<dbReference type="PANTHER" id="PTHR10285">
    <property type="entry name" value="URIDINE KINASE"/>
    <property type="match status" value="1"/>
</dbReference>
<keyword evidence="3" id="KW-1185">Reference proteome</keyword>
<dbReference type="PROSITE" id="PS51880">
    <property type="entry name" value="TGS"/>
    <property type="match status" value="1"/>
</dbReference>
<dbReference type="SUPFAM" id="SSF52540">
    <property type="entry name" value="P-loop containing nucleoside triphosphate hydrolases"/>
    <property type="match status" value="1"/>
</dbReference>
<name>A0A0P6XHT8_9CHLR</name>
<dbReference type="Pfam" id="PF00485">
    <property type="entry name" value="PRK"/>
    <property type="match status" value="1"/>
</dbReference>
<keyword evidence="2" id="KW-0418">Kinase</keyword>
<dbReference type="CDD" id="cd02028">
    <property type="entry name" value="UMPK_like"/>
    <property type="match status" value="1"/>
</dbReference>
<dbReference type="OrthoDB" id="9764644at2"/>
<evidence type="ECO:0000313" key="3">
    <source>
        <dbReference type="Proteomes" id="UP000050544"/>
    </source>
</evidence>
<evidence type="ECO:0000313" key="2">
    <source>
        <dbReference type="EMBL" id="KPL82784.1"/>
    </source>
</evidence>
<dbReference type="Gene3D" id="3.40.50.300">
    <property type="entry name" value="P-loop containing nucleotide triphosphate hydrolases"/>
    <property type="match status" value="1"/>
</dbReference>
<dbReference type="STRING" id="869279.SE15_12050"/>
<dbReference type="EMBL" id="LGKO01000005">
    <property type="protein sequence ID" value="KPL82784.1"/>
    <property type="molecule type" value="Genomic_DNA"/>
</dbReference>
<organism evidence="2 3">
    <name type="scientific">Thermanaerothrix daxensis</name>
    <dbReference type="NCBI Taxonomy" id="869279"/>
    <lineage>
        <taxon>Bacteria</taxon>
        <taxon>Bacillati</taxon>
        <taxon>Chloroflexota</taxon>
        <taxon>Anaerolineae</taxon>
        <taxon>Anaerolineales</taxon>
        <taxon>Anaerolineaceae</taxon>
        <taxon>Thermanaerothrix</taxon>
    </lineage>
</organism>
<dbReference type="InterPro" id="IPR004095">
    <property type="entry name" value="TGS"/>
</dbReference>
<evidence type="ECO:0000259" key="1">
    <source>
        <dbReference type="PROSITE" id="PS51880"/>
    </source>
</evidence>
<reference evidence="2 3" key="1">
    <citation type="submission" date="2015-07" db="EMBL/GenBank/DDBJ databases">
        <title>Whole genome sequence of Thermanaerothrix daxensis DSM 23592.</title>
        <authorList>
            <person name="Hemp J."/>
            <person name="Ward L.M."/>
            <person name="Pace L.A."/>
            <person name="Fischer W.W."/>
        </authorList>
    </citation>
    <scope>NUCLEOTIDE SEQUENCE [LARGE SCALE GENOMIC DNA]</scope>
    <source>
        <strain evidence="2 3">GNS-1</strain>
    </source>
</reference>
<protein>
    <submittedName>
        <fullName evidence="2">Uridine kinase</fullName>
    </submittedName>
</protein>